<gene>
    <name evidence="1" type="ORF">DCCM_0709</name>
</gene>
<sequence length="45" mass="5121">MSNPAIQTAVTFMAQNNLLARCEKINKKNSNPLIIVSIWKIKKHI</sequence>
<name>A0A2L2XA56_9FIRM</name>
<evidence type="ECO:0000313" key="2">
    <source>
        <dbReference type="Proteomes" id="UP000239549"/>
    </source>
</evidence>
<protein>
    <submittedName>
        <fullName evidence="1">Uncharacterized protein</fullName>
    </submittedName>
</protein>
<evidence type="ECO:0000313" key="1">
    <source>
        <dbReference type="EMBL" id="GBF32513.1"/>
    </source>
</evidence>
<organism evidence="1 2">
    <name type="scientific">Desulfocucumis palustris</name>
    <dbReference type="NCBI Taxonomy" id="1898651"/>
    <lineage>
        <taxon>Bacteria</taxon>
        <taxon>Bacillati</taxon>
        <taxon>Bacillota</taxon>
        <taxon>Clostridia</taxon>
        <taxon>Eubacteriales</taxon>
        <taxon>Desulfocucumaceae</taxon>
        <taxon>Desulfocucumis</taxon>
    </lineage>
</organism>
<dbReference type="AlphaFoldDB" id="A0A2L2XA56"/>
<reference evidence="2" key="1">
    <citation type="submission" date="2018-02" db="EMBL/GenBank/DDBJ databases">
        <title>Genome sequence of Desulfocucumis palustris strain NAW-5.</title>
        <authorList>
            <person name="Watanabe M."/>
            <person name="Kojima H."/>
            <person name="Fukui M."/>
        </authorList>
    </citation>
    <scope>NUCLEOTIDE SEQUENCE [LARGE SCALE GENOMIC DNA]</scope>
    <source>
        <strain evidence="2">NAW-5</strain>
    </source>
</reference>
<keyword evidence="2" id="KW-1185">Reference proteome</keyword>
<proteinExistence type="predicted"/>
<dbReference type="EMBL" id="BFAV01000038">
    <property type="protein sequence ID" value="GBF32513.1"/>
    <property type="molecule type" value="Genomic_DNA"/>
</dbReference>
<comment type="caution">
    <text evidence="1">The sequence shown here is derived from an EMBL/GenBank/DDBJ whole genome shotgun (WGS) entry which is preliminary data.</text>
</comment>
<accession>A0A2L2XA56</accession>
<dbReference type="Proteomes" id="UP000239549">
    <property type="component" value="Unassembled WGS sequence"/>
</dbReference>